<dbReference type="InterPro" id="IPR050229">
    <property type="entry name" value="GlpE_sulfurtransferase"/>
</dbReference>
<protein>
    <submittedName>
        <fullName evidence="2">Rhodanese-like domain-containing protein</fullName>
    </submittedName>
</protein>
<dbReference type="Pfam" id="PF00581">
    <property type="entry name" value="Rhodanese"/>
    <property type="match status" value="1"/>
</dbReference>
<dbReference type="AlphaFoldDB" id="A0A6L6UD42"/>
<reference evidence="2 3" key="1">
    <citation type="submission" date="2019-12" db="EMBL/GenBank/DDBJ databases">
        <authorList>
            <person name="Li J."/>
        </authorList>
    </citation>
    <scope>NUCLEOTIDE SEQUENCE [LARGE SCALE GENOMIC DNA]</scope>
    <source>
        <strain evidence="2 3">HL2-2</strain>
    </source>
</reference>
<dbReference type="PANTHER" id="PTHR43031">
    <property type="entry name" value="FAD-DEPENDENT OXIDOREDUCTASE"/>
    <property type="match status" value="1"/>
</dbReference>
<dbReference type="PANTHER" id="PTHR43031:SF7">
    <property type="entry name" value="NITRIC OXIDE REDUCTASE FLRD-NAD(+) REDUCTASE"/>
    <property type="match status" value="1"/>
</dbReference>
<dbReference type="NCBIfam" id="NF045521">
    <property type="entry name" value="rhoda_near_glyco"/>
    <property type="match status" value="1"/>
</dbReference>
<evidence type="ECO:0000313" key="2">
    <source>
        <dbReference type="EMBL" id="MUU78787.1"/>
    </source>
</evidence>
<gene>
    <name evidence="2" type="ORF">GN138_10055</name>
</gene>
<dbReference type="EMBL" id="WOWS01000003">
    <property type="protein sequence ID" value="MUU78787.1"/>
    <property type="molecule type" value="Genomic_DNA"/>
</dbReference>
<evidence type="ECO:0000313" key="3">
    <source>
        <dbReference type="Proteomes" id="UP000478208"/>
    </source>
</evidence>
<feature type="domain" description="Rhodanese" evidence="1">
    <location>
        <begin position="45"/>
        <end position="136"/>
    </location>
</feature>
<dbReference type="InterPro" id="IPR036873">
    <property type="entry name" value="Rhodanese-like_dom_sf"/>
</dbReference>
<accession>A0A6L6UD42</accession>
<proteinExistence type="predicted"/>
<dbReference type="InterPro" id="IPR001763">
    <property type="entry name" value="Rhodanese-like_dom"/>
</dbReference>
<keyword evidence="3" id="KW-1185">Reference proteome</keyword>
<organism evidence="2 3">
    <name type="scientific">Winogradskyella endarachnes</name>
    <dbReference type="NCBI Taxonomy" id="2681965"/>
    <lineage>
        <taxon>Bacteria</taxon>
        <taxon>Pseudomonadati</taxon>
        <taxon>Bacteroidota</taxon>
        <taxon>Flavobacteriia</taxon>
        <taxon>Flavobacteriales</taxon>
        <taxon>Flavobacteriaceae</taxon>
        <taxon>Winogradskyella</taxon>
    </lineage>
</organism>
<name>A0A6L6UD42_9FLAO</name>
<dbReference type="CDD" id="cd00158">
    <property type="entry name" value="RHOD"/>
    <property type="match status" value="1"/>
</dbReference>
<dbReference type="SMART" id="SM00450">
    <property type="entry name" value="RHOD"/>
    <property type="match status" value="1"/>
</dbReference>
<dbReference type="Proteomes" id="UP000478208">
    <property type="component" value="Unassembled WGS sequence"/>
</dbReference>
<evidence type="ECO:0000259" key="1">
    <source>
        <dbReference type="PROSITE" id="PS50206"/>
    </source>
</evidence>
<dbReference type="PROSITE" id="PS50206">
    <property type="entry name" value="RHODANESE_3"/>
    <property type="match status" value="1"/>
</dbReference>
<dbReference type="Gene3D" id="3.40.250.10">
    <property type="entry name" value="Rhodanese-like domain"/>
    <property type="match status" value="1"/>
</dbReference>
<comment type="caution">
    <text evidence="2">The sequence shown here is derived from an EMBL/GenBank/DDBJ whole genome shotgun (WGS) entry which is preliminary data.</text>
</comment>
<sequence length="163" mass="18489">MKNFILLSFLLLGIAGHSQSSIKKLLKKYNEESVPYISVDELAMPKTEAILLDARELSEFNVSHLEDAVCVGYDEFNLETTTELLPDKSATIVVYCSLGIRSEDIAEQLKKAGYTNVFNLFGGIFEWKNNDFTIYNAEGETDDVHAFSKEWSKWLTKGNKIYD</sequence>
<dbReference type="RefSeq" id="WP_157363688.1">
    <property type="nucleotide sequence ID" value="NZ_WOWS01000003.1"/>
</dbReference>
<dbReference type="SUPFAM" id="SSF52821">
    <property type="entry name" value="Rhodanese/Cell cycle control phosphatase"/>
    <property type="match status" value="1"/>
</dbReference>